<feature type="domain" description="Nudix hydrolase" evidence="4">
    <location>
        <begin position="6"/>
        <end position="125"/>
    </location>
</feature>
<evidence type="ECO:0000256" key="3">
    <source>
        <dbReference type="RuleBase" id="RU003476"/>
    </source>
</evidence>
<protein>
    <submittedName>
        <fullName evidence="5">NUDIX domain-containing protein</fullName>
    </submittedName>
</protein>
<organism evidence="5 6">
    <name type="scientific">Exiguobacterium acetylicum</name>
    <name type="common">Brevibacterium acetylicum</name>
    <dbReference type="NCBI Taxonomy" id="41170"/>
    <lineage>
        <taxon>Bacteria</taxon>
        <taxon>Bacillati</taxon>
        <taxon>Bacillota</taxon>
        <taxon>Bacilli</taxon>
        <taxon>Bacillales</taxon>
        <taxon>Bacillales Family XII. Incertae Sedis</taxon>
        <taxon>Exiguobacterium</taxon>
    </lineage>
</organism>
<dbReference type="PRINTS" id="PR00502">
    <property type="entry name" value="NUDIXFAMILY"/>
</dbReference>
<gene>
    <name evidence="5" type="ORF">KKI46_08860</name>
</gene>
<dbReference type="InterPro" id="IPR020084">
    <property type="entry name" value="NUDIX_hydrolase_CS"/>
</dbReference>
<sequence length="142" mass="15703">MLPTSIYSLSAGAVVLNDQNEILLIQGPDRGWEFPGGIVEPGESAADGIIREVKEESGIEIEIVKFCGIYQNLEANVCATCWIAKAIGGQPQTSSESLAVGFFPLEEVLRRVTWSNFSERILHILDEQSHPFFVAFTPYKEE</sequence>
<dbReference type="PROSITE" id="PS00893">
    <property type="entry name" value="NUDIX_BOX"/>
    <property type="match status" value="1"/>
</dbReference>
<keyword evidence="6" id="KW-1185">Reference proteome</keyword>
<dbReference type="Pfam" id="PF00293">
    <property type="entry name" value="NUDIX"/>
    <property type="match status" value="1"/>
</dbReference>
<evidence type="ECO:0000256" key="2">
    <source>
        <dbReference type="ARBA" id="ARBA00022801"/>
    </source>
</evidence>
<dbReference type="Gene3D" id="3.90.79.10">
    <property type="entry name" value="Nucleoside Triphosphate Pyrophosphohydrolase"/>
    <property type="match status" value="1"/>
</dbReference>
<proteinExistence type="inferred from homology"/>
<dbReference type="PROSITE" id="PS51462">
    <property type="entry name" value="NUDIX"/>
    <property type="match status" value="1"/>
</dbReference>
<dbReference type="Proteomes" id="UP000679498">
    <property type="component" value="Chromosome"/>
</dbReference>
<dbReference type="PANTHER" id="PTHR43736:SF1">
    <property type="entry name" value="DIHYDRONEOPTERIN TRIPHOSPHATE DIPHOSPHATASE"/>
    <property type="match status" value="1"/>
</dbReference>
<evidence type="ECO:0000256" key="1">
    <source>
        <dbReference type="ARBA" id="ARBA00005582"/>
    </source>
</evidence>
<evidence type="ECO:0000313" key="5">
    <source>
        <dbReference type="EMBL" id="QWB28714.1"/>
    </source>
</evidence>
<dbReference type="InterPro" id="IPR020476">
    <property type="entry name" value="Nudix_hydrolase"/>
</dbReference>
<accession>A0ABX8G563</accession>
<keyword evidence="2 3" id="KW-0378">Hydrolase</keyword>
<comment type="similarity">
    <text evidence="1 3">Belongs to the Nudix hydrolase family.</text>
</comment>
<evidence type="ECO:0000259" key="4">
    <source>
        <dbReference type="PROSITE" id="PS51462"/>
    </source>
</evidence>
<dbReference type="GeneID" id="88811782"/>
<dbReference type="InterPro" id="IPR015797">
    <property type="entry name" value="NUDIX_hydrolase-like_dom_sf"/>
</dbReference>
<dbReference type="SUPFAM" id="SSF55811">
    <property type="entry name" value="Nudix"/>
    <property type="match status" value="1"/>
</dbReference>
<name>A0ABX8G563_EXIAC</name>
<dbReference type="EMBL" id="CP075897">
    <property type="protein sequence ID" value="QWB28714.1"/>
    <property type="molecule type" value="Genomic_DNA"/>
</dbReference>
<dbReference type="PANTHER" id="PTHR43736">
    <property type="entry name" value="ADP-RIBOSE PYROPHOSPHATASE"/>
    <property type="match status" value="1"/>
</dbReference>
<evidence type="ECO:0000313" key="6">
    <source>
        <dbReference type="Proteomes" id="UP000679498"/>
    </source>
</evidence>
<dbReference type="InterPro" id="IPR000086">
    <property type="entry name" value="NUDIX_hydrolase_dom"/>
</dbReference>
<dbReference type="CDD" id="cd02883">
    <property type="entry name" value="NUDIX_Hydrolase"/>
    <property type="match status" value="1"/>
</dbReference>
<dbReference type="RefSeq" id="WP_069940732.1">
    <property type="nucleotide sequence ID" value="NZ_CP075897.1"/>
</dbReference>
<reference evidence="5 6" key="1">
    <citation type="submission" date="2021-05" db="EMBL/GenBank/DDBJ databases">
        <title>Biocontrol using Exiguobacterium acetylicum SI17 against litchi downy blight caused by Peronophythora litchii.</title>
        <authorList>
            <person name="Zheng L."/>
        </authorList>
    </citation>
    <scope>NUCLEOTIDE SEQUENCE [LARGE SCALE GENOMIC DNA]</scope>
    <source>
        <strain evidence="5 6">SI17</strain>
    </source>
</reference>